<evidence type="ECO:0000256" key="1">
    <source>
        <dbReference type="ARBA" id="ARBA00009512"/>
    </source>
</evidence>
<dbReference type="GO" id="GO:0005763">
    <property type="term" value="C:mitochondrial small ribosomal subunit"/>
    <property type="evidence" value="ECO:0007669"/>
    <property type="project" value="TreeGrafter"/>
</dbReference>
<dbReference type="FunFam" id="3.30.70.60:FF:000014">
    <property type="entry name" value="28S ribosomal protein S6, mitochondrial"/>
    <property type="match status" value="1"/>
</dbReference>
<dbReference type="Proteomes" id="UP000789390">
    <property type="component" value="Unassembled WGS sequence"/>
</dbReference>
<dbReference type="OrthoDB" id="268530at2759"/>
<dbReference type="Pfam" id="PF01250">
    <property type="entry name" value="Ribosomal_S6"/>
    <property type="match status" value="1"/>
</dbReference>
<comment type="caution">
    <text evidence="4">The sequence shown here is derived from an EMBL/GenBank/DDBJ whole genome shotgun (WGS) entry which is preliminary data.</text>
</comment>
<dbReference type="GO" id="GO:0003735">
    <property type="term" value="F:structural constituent of ribosome"/>
    <property type="evidence" value="ECO:0007669"/>
    <property type="project" value="InterPro"/>
</dbReference>
<evidence type="ECO:0000256" key="3">
    <source>
        <dbReference type="ARBA" id="ARBA00035365"/>
    </source>
</evidence>
<proteinExistence type="inferred from homology"/>
<evidence type="ECO:0000256" key="2">
    <source>
        <dbReference type="ARBA" id="ARBA00035170"/>
    </source>
</evidence>
<dbReference type="InterPro" id="IPR000529">
    <property type="entry name" value="Ribosomal_bS6"/>
</dbReference>
<dbReference type="InterPro" id="IPR014717">
    <property type="entry name" value="Transl_elong_EF1B/ribsomal_bS6"/>
</dbReference>
<comment type="similarity">
    <text evidence="1">Belongs to the bacterial ribosomal protein bS6 family.</text>
</comment>
<protein>
    <recommendedName>
        <fullName evidence="2">Small ribosomal subunit protein bS6m</fullName>
    </recommendedName>
    <alternativeName>
        <fullName evidence="3">28S ribosomal protein S6, mitochondrial</fullName>
    </alternativeName>
</protein>
<dbReference type="PANTHER" id="PTHR21011">
    <property type="entry name" value="MITOCHONDRIAL 28S RIBOSOMAL PROTEIN S6"/>
    <property type="match status" value="1"/>
</dbReference>
<dbReference type="AlphaFoldDB" id="A0A8J2RZK0"/>
<dbReference type="EMBL" id="CAKKLH010000294">
    <property type="protein sequence ID" value="CAH0109703.1"/>
    <property type="molecule type" value="Genomic_DNA"/>
</dbReference>
<reference evidence="4" key="1">
    <citation type="submission" date="2021-11" db="EMBL/GenBank/DDBJ databases">
        <authorList>
            <person name="Schell T."/>
        </authorList>
    </citation>
    <scope>NUCLEOTIDE SEQUENCE</scope>
    <source>
        <strain evidence="4">M5</strain>
    </source>
</reference>
<accession>A0A8J2RZK0</accession>
<dbReference type="CDD" id="cd15465">
    <property type="entry name" value="bS6_mito"/>
    <property type="match status" value="1"/>
</dbReference>
<sequence>MPLYELSLILRVVSKPELVASLKRSAETIVQQGGVLRQFISMGTNPLPYKMRAHTHWHREGIHFTMKFDAPSFAVEILKDEFKRDIDLIRTHVVKLEEPIKHECTLEEELKPPAYRKDVQQLIEEGKKTIRNQFQQNTPGFDYYPFQK</sequence>
<dbReference type="InterPro" id="IPR035980">
    <property type="entry name" value="Ribosomal_bS6_sf"/>
</dbReference>
<evidence type="ECO:0000313" key="5">
    <source>
        <dbReference type="Proteomes" id="UP000789390"/>
    </source>
</evidence>
<dbReference type="Gene3D" id="3.30.70.60">
    <property type="match status" value="1"/>
</dbReference>
<dbReference type="PANTHER" id="PTHR21011:SF1">
    <property type="entry name" value="SMALL RIBOSOMAL SUBUNIT PROTEIN BS6M"/>
    <property type="match status" value="1"/>
</dbReference>
<evidence type="ECO:0000313" key="4">
    <source>
        <dbReference type="EMBL" id="CAH0109703.1"/>
    </source>
</evidence>
<dbReference type="GO" id="GO:0070181">
    <property type="term" value="F:small ribosomal subunit rRNA binding"/>
    <property type="evidence" value="ECO:0007669"/>
    <property type="project" value="TreeGrafter"/>
</dbReference>
<organism evidence="4 5">
    <name type="scientific">Daphnia galeata</name>
    <dbReference type="NCBI Taxonomy" id="27404"/>
    <lineage>
        <taxon>Eukaryota</taxon>
        <taxon>Metazoa</taxon>
        <taxon>Ecdysozoa</taxon>
        <taxon>Arthropoda</taxon>
        <taxon>Crustacea</taxon>
        <taxon>Branchiopoda</taxon>
        <taxon>Diplostraca</taxon>
        <taxon>Cladocera</taxon>
        <taxon>Anomopoda</taxon>
        <taxon>Daphniidae</taxon>
        <taxon>Daphnia</taxon>
    </lineage>
</organism>
<dbReference type="GO" id="GO:0006412">
    <property type="term" value="P:translation"/>
    <property type="evidence" value="ECO:0007669"/>
    <property type="project" value="InterPro"/>
</dbReference>
<name>A0A8J2RZK0_9CRUS</name>
<keyword evidence="5" id="KW-1185">Reference proteome</keyword>
<gene>
    <name evidence="4" type="ORF">DGAL_LOCUS13187</name>
</gene>
<dbReference type="SUPFAM" id="SSF54995">
    <property type="entry name" value="Ribosomal protein S6"/>
    <property type="match status" value="1"/>
</dbReference>